<feature type="compositionally biased region" description="Basic and acidic residues" evidence="4">
    <location>
        <begin position="488"/>
        <end position="519"/>
    </location>
</feature>
<organism evidence="7 8">
    <name type="scientific">Dietzia kunjamensis subsp. schimae</name>
    <dbReference type="NCBI Taxonomy" id="498198"/>
    <lineage>
        <taxon>Bacteria</taxon>
        <taxon>Bacillati</taxon>
        <taxon>Actinomycetota</taxon>
        <taxon>Actinomycetes</taxon>
        <taxon>Mycobacteriales</taxon>
        <taxon>Dietziaceae</taxon>
        <taxon>Dietzia</taxon>
    </lineage>
</organism>
<sequence length="814" mass="84029">MNSRPDLDLTLRLSASAADSRRGIVRAHPEVILALGMREWDAIEIIGARTTGAVVAAAATGAPSGVLVVDEVVAANCGLGEDARVTVRAAQVTGAQSVEVQGLPPAGRGVAERVLRSALLGKVVRVGDSVTLMPRDLGPDFPTSDTTRTLRNTMGAAWSTELLTVTATVPGGIVSVQPTTAIVTGVGTGGTGTASTGTTTSPRTTPAPAATGVHGPGSSGPTVPGRTAGTAGTGGAGGAGGGGRSEGSDVAGGSAITAVAREDLVGVADRAEVLEQWLSLALDRSELLRTLGASPHLGVLVAGPPGVGKATLVRSVAGDRRLEVVDGPSVGALDPASRLEAVRAAAERARENGGILLVTDVDALLPAQPEPVSTLVLDRLRSVVASPGSVLVATCVRPEDADARLREPDLCDRVLDLPLPDAADRAALLEVMLRNVPTGTLDLPAVAERTPGYVAGDMRALTREAALRAAGRAAGEGATGLAAPGDPAPDHSAPDHPVPDHPTPDHPTPDHPTPDHPAARLEQDDLLGAISVIRPLSRSGTEELSLGSITLDDVGDMVEVRQALTETVLWPLQHRDSFERLGVQPPRGVLLYGPPGCGKTFVVRALAASGRLTVHMVKGAELMDKWVGSSEKAVRDLFRKARDSAPSLVFLDEIDALAPRRGQSGDSGVGDRVVAALLTELDGAEPLGDVVILGATNRPELIDPALLRPGRLERLVFVPPPDAEARADILRAAGRDVPLADDVDLTQLAADLDGYSAADCAALLRESALTAMRRDIDAAEVTADDVDRARRAVRASLDPQQVEHLRQYAERRES</sequence>
<feature type="domain" description="CDC48 N-terminal subdomain" evidence="6">
    <location>
        <begin position="10"/>
        <end position="92"/>
    </location>
</feature>
<keyword evidence="1 3" id="KW-0547">Nucleotide-binding</keyword>
<dbReference type="SUPFAM" id="SSF52540">
    <property type="entry name" value="P-loop containing nucleoside triphosphate hydrolases"/>
    <property type="match status" value="2"/>
</dbReference>
<dbReference type="EMBL" id="FXTG01000003">
    <property type="protein sequence ID" value="SMO65077.1"/>
    <property type="molecule type" value="Genomic_DNA"/>
</dbReference>
<reference evidence="7 8" key="1">
    <citation type="submission" date="2017-05" db="EMBL/GenBank/DDBJ databases">
        <authorList>
            <person name="Varghese N."/>
            <person name="Submissions S."/>
        </authorList>
    </citation>
    <scope>NUCLEOTIDE SEQUENCE [LARGE SCALE GENOMIC DNA]</scope>
    <source>
        <strain evidence="7 8">DSM 45139</strain>
    </source>
</reference>
<evidence type="ECO:0000259" key="6">
    <source>
        <dbReference type="SMART" id="SM01073"/>
    </source>
</evidence>
<evidence type="ECO:0000259" key="5">
    <source>
        <dbReference type="SMART" id="SM00382"/>
    </source>
</evidence>
<dbReference type="InterPro" id="IPR027417">
    <property type="entry name" value="P-loop_NTPase"/>
</dbReference>
<dbReference type="SMART" id="SM00382">
    <property type="entry name" value="AAA"/>
    <property type="match status" value="2"/>
</dbReference>
<feature type="compositionally biased region" description="Low complexity" evidence="4">
    <location>
        <begin position="220"/>
        <end position="230"/>
    </location>
</feature>
<protein>
    <submittedName>
        <fullName evidence="7">Transitional endoplasmic reticulum ATPase</fullName>
    </submittedName>
</protein>
<comment type="similarity">
    <text evidence="3">Belongs to the AAA ATPase family.</text>
</comment>
<feature type="region of interest" description="Disordered" evidence="4">
    <location>
        <begin position="187"/>
        <end position="250"/>
    </location>
</feature>
<dbReference type="Gene3D" id="3.40.50.300">
    <property type="entry name" value="P-loop containing nucleotide triphosphate hydrolases"/>
    <property type="match status" value="2"/>
</dbReference>
<proteinExistence type="inferred from homology"/>
<accession>A0ABY1N088</accession>
<evidence type="ECO:0000313" key="8">
    <source>
        <dbReference type="Proteomes" id="UP000315460"/>
    </source>
</evidence>
<dbReference type="Proteomes" id="UP000315460">
    <property type="component" value="Unassembled WGS sequence"/>
</dbReference>
<dbReference type="InterPro" id="IPR050168">
    <property type="entry name" value="AAA_ATPase_domain"/>
</dbReference>
<gene>
    <name evidence="7" type="ORF">SAMN06265174_103119</name>
</gene>
<dbReference type="Pfam" id="PF00004">
    <property type="entry name" value="AAA"/>
    <property type="match status" value="2"/>
</dbReference>
<feature type="domain" description="AAA+ ATPase" evidence="5">
    <location>
        <begin position="295"/>
        <end position="421"/>
    </location>
</feature>
<dbReference type="Gene3D" id="1.10.8.60">
    <property type="match status" value="2"/>
</dbReference>
<evidence type="ECO:0000256" key="1">
    <source>
        <dbReference type="ARBA" id="ARBA00022741"/>
    </source>
</evidence>
<dbReference type="InterPro" id="IPR003593">
    <property type="entry name" value="AAA+_ATPase"/>
</dbReference>
<dbReference type="CDD" id="cd19511">
    <property type="entry name" value="RecA-like_CDC48_r2-like"/>
    <property type="match status" value="1"/>
</dbReference>
<dbReference type="PROSITE" id="PS00674">
    <property type="entry name" value="AAA"/>
    <property type="match status" value="1"/>
</dbReference>
<dbReference type="InterPro" id="IPR009010">
    <property type="entry name" value="Asp_de-COase-like_dom_sf"/>
</dbReference>
<dbReference type="PANTHER" id="PTHR23077">
    <property type="entry name" value="AAA-FAMILY ATPASE"/>
    <property type="match status" value="1"/>
</dbReference>
<evidence type="ECO:0000256" key="2">
    <source>
        <dbReference type="ARBA" id="ARBA00022840"/>
    </source>
</evidence>
<dbReference type="InterPro" id="IPR003960">
    <property type="entry name" value="ATPase_AAA_CS"/>
</dbReference>
<dbReference type="RefSeq" id="WP_154829798.1">
    <property type="nucleotide sequence ID" value="NZ_BAAAQH010000012.1"/>
</dbReference>
<evidence type="ECO:0000256" key="4">
    <source>
        <dbReference type="SAM" id="MobiDB-lite"/>
    </source>
</evidence>
<feature type="domain" description="AAA+ ATPase" evidence="5">
    <location>
        <begin position="585"/>
        <end position="722"/>
    </location>
</feature>
<name>A0ABY1N088_9ACTN</name>
<comment type="caution">
    <text evidence="7">The sequence shown here is derived from an EMBL/GenBank/DDBJ whole genome shotgun (WGS) entry which is preliminary data.</text>
</comment>
<dbReference type="PANTHER" id="PTHR23077:SF171">
    <property type="entry name" value="NUCLEAR VALOSIN-CONTAINING PROTEIN-LIKE"/>
    <property type="match status" value="1"/>
</dbReference>
<keyword evidence="8" id="KW-1185">Reference proteome</keyword>
<dbReference type="InterPro" id="IPR003959">
    <property type="entry name" value="ATPase_AAA_core"/>
</dbReference>
<keyword evidence="2 3" id="KW-0067">ATP-binding</keyword>
<feature type="compositionally biased region" description="Gly residues" evidence="4">
    <location>
        <begin position="231"/>
        <end position="245"/>
    </location>
</feature>
<dbReference type="InterPro" id="IPR041569">
    <property type="entry name" value="AAA_lid_3"/>
</dbReference>
<dbReference type="InterPro" id="IPR003338">
    <property type="entry name" value="CDC4_N-term_subdom"/>
</dbReference>
<dbReference type="SUPFAM" id="SSF50692">
    <property type="entry name" value="ADC-like"/>
    <property type="match status" value="1"/>
</dbReference>
<dbReference type="Gene3D" id="2.40.40.20">
    <property type="match status" value="1"/>
</dbReference>
<feature type="region of interest" description="Disordered" evidence="4">
    <location>
        <begin position="471"/>
        <end position="519"/>
    </location>
</feature>
<evidence type="ECO:0000313" key="7">
    <source>
        <dbReference type="EMBL" id="SMO65077.1"/>
    </source>
</evidence>
<dbReference type="SMART" id="SM01073">
    <property type="entry name" value="CDC48_N"/>
    <property type="match status" value="1"/>
</dbReference>
<dbReference type="Pfam" id="PF02359">
    <property type="entry name" value="CDC48_N"/>
    <property type="match status" value="1"/>
</dbReference>
<dbReference type="Pfam" id="PF17862">
    <property type="entry name" value="AAA_lid_3"/>
    <property type="match status" value="2"/>
</dbReference>
<feature type="compositionally biased region" description="Low complexity" evidence="4">
    <location>
        <begin position="471"/>
        <end position="485"/>
    </location>
</feature>
<feature type="compositionally biased region" description="Low complexity" evidence="4">
    <location>
        <begin position="193"/>
        <end position="212"/>
    </location>
</feature>
<evidence type="ECO:0000256" key="3">
    <source>
        <dbReference type="RuleBase" id="RU003651"/>
    </source>
</evidence>